<accession>A0A8J5Y4N2</accession>
<keyword evidence="7" id="KW-0472">Membrane</keyword>
<dbReference type="Gene3D" id="1.10.10.60">
    <property type="entry name" value="Homeodomain-like"/>
    <property type="match status" value="2"/>
</dbReference>
<dbReference type="InterPro" id="IPR009057">
    <property type="entry name" value="Homeodomain-like_sf"/>
</dbReference>
<dbReference type="PROSITE" id="PS51294">
    <property type="entry name" value="HTH_MYB"/>
    <property type="match status" value="2"/>
</dbReference>
<keyword evidence="2" id="KW-0677">Repeat</keyword>
<feature type="domain" description="Myb-like" evidence="8">
    <location>
        <begin position="117"/>
        <end position="163"/>
    </location>
</feature>
<dbReference type="InterPro" id="IPR050560">
    <property type="entry name" value="MYB_TF"/>
</dbReference>
<organism evidence="10 11">
    <name type="scientific">Gossypium anomalum</name>
    <dbReference type="NCBI Taxonomy" id="47600"/>
    <lineage>
        <taxon>Eukaryota</taxon>
        <taxon>Viridiplantae</taxon>
        <taxon>Streptophyta</taxon>
        <taxon>Embryophyta</taxon>
        <taxon>Tracheophyta</taxon>
        <taxon>Spermatophyta</taxon>
        <taxon>Magnoliopsida</taxon>
        <taxon>eudicotyledons</taxon>
        <taxon>Gunneridae</taxon>
        <taxon>Pentapetalae</taxon>
        <taxon>rosids</taxon>
        <taxon>malvids</taxon>
        <taxon>Malvales</taxon>
        <taxon>Malvaceae</taxon>
        <taxon>Malvoideae</taxon>
        <taxon>Gossypium</taxon>
    </lineage>
</organism>
<evidence type="ECO:0000313" key="11">
    <source>
        <dbReference type="Proteomes" id="UP000701853"/>
    </source>
</evidence>
<dbReference type="PANTHER" id="PTHR45614">
    <property type="entry name" value="MYB PROTEIN-RELATED"/>
    <property type="match status" value="1"/>
</dbReference>
<dbReference type="Pfam" id="PF13921">
    <property type="entry name" value="Myb_DNA-bind_6"/>
    <property type="match status" value="1"/>
</dbReference>
<dbReference type="SUPFAM" id="SSF46689">
    <property type="entry name" value="Homeodomain-like"/>
    <property type="match status" value="1"/>
</dbReference>
<evidence type="ECO:0000256" key="6">
    <source>
        <dbReference type="ARBA" id="ARBA00023242"/>
    </source>
</evidence>
<keyword evidence="11" id="KW-1185">Reference proteome</keyword>
<comment type="subcellular location">
    <subcellularLocation>
        <location evidence="1">Nucleus</location>
    </subcellularLocation>
</comment>
<sequence>MEKQEPKNRIASSSFISTVHFLGFLFPGFILSFEGIYNKVSVGFQAPSMEQSNKCLSFEPLENRETMRTAGCDGKNGIWGVEEKGLTLNLDGEEDENNKNSSTVSGCKSGNTELCSRGHWRPAEDAKLVELVTYYGPQNWNLIAEHLEGRSGKSCRLRWFNQLDPRINKRNFTEEEEEMLLVAHRLHGNKWARIARLFDGRTDNAVKNHWHVITARKHREKSGVYKRKKPSSYASRALPKGLGLTIVNSACSASDQSTISSNIDQSANVSSPVHQMDVSRRCSLFENVATRGIGYVVYQQGLMEAVMSVNRSATSLDSNSEVSAAESVGTNWTSHFISGESCGNGNEKIPFIDFLGVGRAS</sequence>
<dbReference type="PANTHER" id="PTHR45614:SF175">
    <property type="entry name" value="TRANSCRIPTION FACTOR MYB105-RELATED"/>
    <property type="match status" value="1"/>
</dbReference>
<keyword evidence="6" id="KW-0539">Nucleus</keyword>
<dbReference type="Proteomes" id="UP000701853">
    <property type="component" value="Chromosome 13"/>
</dbReference>
<keyword evidence="3" id="KW-0805">Transcription regulation</keyword>
<feature type="domain" description="HTH myb-type" evidence="9">
    <location>
        <begin position="117"/>
        <end position="163"/>
    </location>
</feature>
<dbReference type="GO" id="GO:0000981">
    <property type="term" value="F:DNA-binding transcription factor activity, RNA polymerase II-specific"/>
    <property type="evidence" value="ECO:0007669"/>
    <property type="project" value="TreeGrafter"/>
</dbReference>
<dbReference type="GO" id="GO:0000978">
    <property type="term" value="F:RNA polymerase II cis-regulatory region sequence-specific DNA binding"/>
    <property type="evidence" value="ECO:0007669"/>
    <property type="project" value="TreeGrafter"/>
</dbReference>
<feature type="domain" description="HTH myb-type" evidence="9">
    <location>
        <begin position="164"/>
        <end position="218"/>
    </location>
</feature>
<reference evidence="10 11" key="1">
    <citation type="journal article" date="2021" name="bioRxiv">
        <title>The Gossypium anomalum genome as a resource for cotton improvement and evolutionary analysis of hybrid incompatibility.</title>
        <authorList>
            <person name="Grover C.E."/>
            <person name="Yuan D."/>
            <person name="Arick M.A."/>
            <person name="Miller E.R."/>
            <person name="Hu G."/>
            <person name="Peterson D.G."/>
            <person name="Wendel J.F."/>
            <person name="Udall J.A."/>
        </authorList>
    </citation>
    <scope>NUCLEOTIDE SEQUENCE [LARGE SCALE GENOMIC DNA]</scope>
    <source>
        <strain evidence="10">JFW-Udall</strain>
        <tissue evidence="10">Leaf</tissue>
    </source>
</reference>
<keyword evidence="4" id="KW-0238">DNA-binding</keyword>
<evidence type="ECO:0000256" key="2">
    <source>
        <dbReference type="ARBA" id="ARBA00022737"/>
    </source>
</evidence>
<dbReference type="PROSITE" id="PS50090">
    <property type="entry name" value="MYB_LIKE"/>
    <property type="match status" value="2"/>
</dbReference>
<evidence type="ECO:0000256" key="1">
    <source>
        <dbReference type="ARBA" id="ARBA00004123"/>
    </source>
</evidence>
<keyword evidence="5" id="KW-0804">Transcription</keyword>
<dbReference type="GO" id="GO:0005634">
    <property type="term" value="C:nucleus"/>
    <property type="evidence" value="ECO:0007669"/>
    <property type="project" value="UniProtKB-SubCell"/>
</dbReference>
<dbReference type="InterPro" id="IPR001005">
    <property type="entry name" value="SANT/Myb"/>
</dbReference>
<dbReference type="FunFam" id="1.10.10.60:FF:000060">
    <property type="entry name" value="MYB transcription factor"/>
    <property type="match status" value="1"/>
</dbReference>
<evidence type="ECO:0000313" key="10">
    <source>
        <dbReference type="EMBL" id="KAG8472200.1"/>
    </source>
</evidence>
<dbReference type="SMART" id="SM00717">
    <property type="entry name" value="SANT"/>
    <property type="match status" value="2"/>
</dbReference>
<evidence type="ECO:0000256" key="7">
    <source>
        <dbReference type="SAM" id="Phobius"/>
    </source>
</evidence>
<dbReference type="OrthoDB" id="2143914at2759"/>
<feature type="transmembrane region" description="Helical" evidence="7">
    <location>
        <begin position="12"/>
        <end position="33"/>
    </location>
</feature>
<keyword evidence="7" id="KW-1133">Transmembrane helix</keyword>
<gene>
    <name evidence="10" type="ORF">CXB51_036548</name>
</gene>
<dbReference type="AlphaFoldDB" id="A0A8J5Y4N2"/>
<evidence type="ECO:0000259" key="9">
    <source>
        <dbReference type="PROSITE" id="PS51294"/>
    </source>
</evidence>
<evidence type="ECO:0000256" key="3">
    <source>
        <dbReference type="ARBA" id="ARBA00023015"/>
    </source>
</evidence>
<dbReference type="InterPro" id="IPR017930">
    <property type="entry name" value="Myb_dom"/>
</dbReference>
<evidence type="ECO:0000259" key="8">
    <source>
        <dbReference type="PROSITE" id="PS50090"/>
    </source>
</evidence>
<proteinExistence type="predicted"/>
<protein>
    <submittedName>
        <fullName evidence="10">Uncharacterized protein</fullName>
    </submittedName>
</protein>
<evidence type="ECO:0000256" key="5">
    <source>
        <dbReference type="ARBA" id="ARBA00023163"/>
    </source>
</evidence>
<dbReference type="CDD" id="cd00167">
    <property type="entry name" value="SANT"/>
    <property type="match status" value="2"/>
</dbReference>
<keyword evidence="7" id="KW-0812">Transmembrane</keyword>
<feature type="domain" description="Myb-like" evidence="8">
    <location>
        <begin position="164"/>
        <end position="214"/>
    </location>
</feature>
<name>A0A8J5Y4N2_9ROSI</name>
<evidence type="ECO:0000256" key="4">
    <source>
        <dbReference type="ARBA" id="ARBA00023125"/>
    </source>
</evidence>
<comment type="caution">
    <text evidence="10">The sequence shown here is derived from an EMBL/GenBank/DDBJ whole genome shotgun (WGS) entry which is preliminary data.</text>
</comment>
<dbReference type="EMBL" id="JAHUZN010000013">
    <property type="protein sequence ID" value="KAG8472200.1"/>
    <property type="molecule type" value="Genomic_DNA"/>
</dbReference>